<accession>A0A518IIT8</accession>
<feature type="signal peptide" evidence="1">
    <location>
        <begin position="1"/>
        <end position="24"/>
    </location>
</feature>
<keyword evidence="4" id="KW-1185">Reference proteome</keyword>
<dbReference type="OrthoDB" id="2513075at2"/>
<dbReference type="CDD" id="cd04502">
    <property type="entry name" value="SGNH_hydrolase_like_7"/>
    <property type="match status" value="1"/>
</dbReference>
<keyword evidence="1" id="KW-0732">Signal</keyword>
<organism evidence="3 4">
    <name type="scientific">Gimesia fumaroli</name>
    <dbReference type="NCBI Taxonomy" id="2527976"/>
    <lineage>
        <taxon>Bacteria</taxon>
        <taxon>Pseudomonadati</taxon>
        <taxon>Planctomycetota</taxon>
        <taxon>Planctomycetia</taxon>
        <taxon>Planctomycetales</taxon>
        <taxon>Planctomycetaceae</taxon>
        <taxon>Gimesia</taxon>
    </lineage>
</organism>
<protein>
    <submittedName>
        <fullName evidence="3">GDSL-like Lipase/Acylhydrolase</fullName>
    </submittedName>
</protein>
<dbReference type="InterPro" id="IPR013830">
    <property type="entry name" value="SGNH_hydro"/>
</dbReference>
<proteinExistence type="predicted"/>
<dbReference type="InterPro" id="IPR036514">
    <property type="entry name" value="SGNH_hydro_sf"/>
</dbReference>
<dbReference type="RefSeq" id="WP_145312233.1">
    <property type="nucleotide sequence ID" value="NZ_CP037452.1"/>
</dbReference>
<dbReference type="InterPro" id="IPR051532">
    <property type="entry name" value="Ester_Hydrolysis_Enzymes"/>
</dbReference>
<evidence type="ECO:0000259" key="2">
    <source>
        <dbReference type="Pfam" id="PF13472"/>
    </source>
</evidence>
<dbReference type="Proteomes" id="UP000318313">
    <property type="component" value="Chromosome"/>
</dbReference>
<dbReference type="Pfam" id="PF13472">
    <property type="entry name" value="Lipase_GDSL_2"/>
    <property type="match status" value="1"/>
</dbReference>
<reference evidence="3 4" key="1">
    <citation type="submission" date="2019-03" db="EMBL/GenBank/DDBJ databases">
        <title>Deep-cultivation of Planctomycetes and their phenomic and genomic characterization uncovers novel biology.</title>
        <authorList>
            <person name="Wiegand S."/>
            <person name="Jogler M."/>
            <person name="Boedeker C."/>
            <person name="Pinto D."/>
            <person name="Vollmers J."/>
            <person name="Rivas-Marin E."/>
            <person name="Kohn T."/>
            <person name="Peeters S.H."/>
            <person name="Heuer A."/>
            <person name="Rast P."/>
            <person name="Oberbeckmann S."/>
            <person name="Bunk B."/>
            <person name="Jeske O."/>
            <person name="Meyerdierks A."/>
            <person name="Storesund J.E."/>
            <person name="Kallscheuer N."/>
            <person name="Luecker S."/>
            <person name="Lage O.M."/>
            <person name="Pohl T."/>
            <person name="Merkel B.J."/>
            <person name="Hornburger P."/>
            <person name="Mueller R.-W."/>
            <person name="Bruemmer F."/>
            <person name="Labrenz M."/>
            <person name="Spormann A.M."/>
            <person name="Op den Camp H."/>
            <person name="Overmann J."/>
            <person name="Amann R."/>
            <person name="Jetten M.S.M."/>
            <person name="Mascher T."/>
            <person name="Medema M.H."/>
            <person name="Devos D.P."/>
            <person name="Kaster A.-K."/>
            <person name="Ovreas L."/>
            <person name="Rohde M."/>
            <person name="Galperin M.Y."/>
            <person name="Jogler C."/>
        </authorList>
    </citation>
    <scope>NUCLEOTIDE SEQUENCE [LARGE SCALE GENOMIC DNA]</scope>
    <source>
        <strain evidence="3 4">Enr17</strain>
    </source>
</reference>
<dbReference type="KEGG" id="gfm:Enr17x_50450"/>
<dbReference type="PANTHER" id="PTHR30383:SF5">
    <property type="entry name" value="SGNH HYDROLASE-TYPE ESTERASE DOMAIN-CONTAINING PROTEIN"/>
    <property type="match status" value="1"/>
</dbReference>
<dbReference type="GO" id="GO:0004622">
    <property type="term" value="F:phosphatidylcholine lysophospholipase activity"/>
    <property type="evidence" value="ECO:0007669"/>
    <property type="project" value="TreeGrafter"/>
</dbReference>
<dbReference type="EMBL" id="CP037452">
    <property type="protein sequence ID" value="QDV52975.1"/>
    <property type="molecule type" value="Genomic_DNA"/>
</dbReference>
<evidence type="ECO:0000256" key="1">
    <source>
        <dbReference type="SAM" id="SignalP"/>
    </source>
</evidence>
<gene>
    <name evidence="3" type="ORF">Enr17x_50450</name>
</gene>
<keyword evidence="3" id="KW-0378">Hydrolase</keyword>
<evidence type="ECO:0000313" key="4">
    <source>
        <dbReference type="Proteomes" id="UP000318313"/>
    </source>
</evidence>
<dbReference type="PANTHER" id="PTHR30383">
    <property type="entry name" value="THIOESTERASE 1/PROTEASE 1/LYSOPHOSPHOLIPASE L1"/>
    <property type="match status" value="1"/>
</dbReference>
<feature type="chain" id="PRO_5021749983" evidence="1">
    <location>
        <begin position="25"/>
        <end position="227"/>
    </location>
</feature>
<dbReference type="SUPFAM" id="SSF52266">
    <property type="entry name" value="SGNH hydrolase"/>
    <property type="match status" value="1"/>
</dbReference>
<feature type="domain" description="SGNH hydrolase-type esterase" evidence="2">
    <location>
        <begin position="72"/>
        <end position="213"/>
    </location>
</feature>
<dbReference type="Gene3D" id="3.40.50.1110">
    <property type="entry name" value="SGNH hydrolase"/>
    <property type="match status" value="1"/>
</dbReference>
<sequence precursor="true">MKMKCFYLSITLALLCSLSHNGLAAEEQKHNYDRWEKSITQFEKQDQKQGIKKNGVLFVGSSSIRLWNLDKYFPELEAVNRGFGGSEIVDSTHFADRIILKHEPKLIFLYAGDNDLSRKRSPEDVAADFQKFVATVHKTLPQTKIVFIAVKPSLSRWKLADSIVKANQLIADQCADNGLLEYADVWKPMLGADGKPRPELFKSDGLHLNHEGYLVWKKAVQPFLNHK</sequence>
<name>A0A518IIT8_9PLAN</name>
<dbReference type="AlphaFoldDB" id="A0A518IIT8"/>
<evidence type="ECO:0000313" key="3">
    <source>
        <dbReference type="EMBL" id="QDV52975.1"/>
    </source>
</evidence>